<dbReference type="InterPro" id="IPR018422">
    <property type="entry name" value="Cation/H_exchanger_CPA1"/>
</dbReference>
<feature type="transmembrane region" description="Helical" evidence="10">
    <location>
        <begin position="144"/>
        <end position="166"/>
    </location>
</feature>
<dbReference type="GO" id="GO:0005886">
    <property type="term" value="C:plasma membrane"/>
    <property type="evidence" value="ECO:0007669"/>
    <property type="project" value="TreeGrafter"/>
</dbReference>
<evidence type="ECO:0000256" key="5">
    <source>
        <dbReference type="ARBA" id="ARBA00023053"/>
    </source>
</evidence>
<feature type="compositionally biased region" description="Polar residues" evidence="9">
    <location>
        <begin position="538"/>
        <end position="555"/>
    </location>
</feature>
<dbReference type="Gene3D" id="6.10.140.1330">
    <property type="match status" value="1"/>
</dbReference>
<feature type="compositionally biased region" description="Polar residues" evidence="9">
    <location>
        <begin position="563"/>
        <end position="573"/>
    </location>
</feature>
<evidence type="ECO:0000256" key="9">
    <source>
        <dbReference type="SAM" id="MobiDB-lite"/>
    </source>
</evidence>
<dbReference type="PANTHER" id="PTHR10110:SF98">
    <property type="entry name" value="SODIUM_HYDROGEN EXCHANGER"/>
    <property type="match status" value="1"/>
</dbReference>
<keyword evidence="6" id="KW-0406">Ion transport</keyword>
<feature type="chain" id="PRO_5032668692" description="Cation/H+ exchanger transmembrane domain-containing protein" evidence="11">
    <location>
        <begin position="20"/>
        <end position="581"/>
    </location>
</feature>
<dbReference type="PANTHER" id="PTHR10110">
    <property type="entry name" value="SODIUM/HYDROGEN EXCHANGER"/>
    <property type="match status" value="1"/>
</dbReference>
<dbReference type="AlphaFoldDB" id="A0A821NFH0"/>
<feature type="transmembrane region" description="Helical" evidence="10">
    <location>
        <begin position="322"/>
        <end position="345"/>
    </location>
</feature>
<accession>A0A821NFH0</accession>
<reference evidence="13" key="1">
    <citation type="submission" date="2021-02" db="EMBL/GenBank/DDBJ databases">
        <authorList>
            <person name="Nowell W R."/>
        </authorList>
    </citation>
    <scope>NUCLEOTIDE SEQUENCE</scope>
</reference>
<keyword evidence="4 10" id="KW-1133">Transmembrane helix</keyword>
<name>A0A821NFH0_9BILA</name>
<keyword evidence="3 10" id="KW-0812">Transmembrane</keyword>
<dbReference type="PRINTS" id="PR01084">
    <property type="entry name" value="NAHEXCHNGR"/>
</dbReference>
<evidence type="ECO:0000313" key="13">
    <source>
        <dbReference type="EMBL" id="CAF4783906.1"/>
    </source>
</evidence>
<feature type="transmembrane region" description="Helical" evidence="10">
    <location>
        <begin position="209"/>
        <end position="229"/>
    </location>
</feature>
<evidence type="ECO:0000256" key="2">
    <source>
        <dbReference type="ARBA" id="ARBA00022448"/>
    </source>
</evidence>
<sequence>MKELSSAIILISCASLVDGSPSSSSSSSSSSNTTVDRPHFPIVQVTFEHVSNVFGICLWILLGILAKIVFHLSHRLTKKFPENCLLIILGIIVGILLYVTHLEEEKRIYILNSDMFFLFLLPPIVLETGYFLPKRAFFDNIGTILLLAVLNKIFNTMCIGLTIWAFGKTMFYGGTDFALLECLLFASFITAVDPIAVLATFVEIRVNDTLYIVVFGESLFNDAVSIVLYRMFASFLTIGQNNLTADDFILGFVSFFVVTIGGVLIGIAFGVAIFANLANLRRLLELTRIDMLIMSYGGLRGALAFALALVLDERLVPRKKEFITAATVVVLFTVFVQGTTLGPLVKLLNVRRKQIEEPTMSATLTNRMMDHVMTCLEDIAGITGANSLRNKYSKFDQNYMKKWLLREQPEEKLDLRLWQTFRNIDLQTAIKLHEEQPATKPTTTSQSQAQIPVIEFSPSSSRHTSVSSIVINKHGDAARLSSSDSPLLSLTKPADIKNFLQSKMFDVHRRATIHVRSQDEIERDEDLDSTIIHILQPSSMFESRNSATEQPVESSTRQRKNRNASTAAIQSSSEDGEKSRF</sequence>
<feature type="transmembrane region" description="Helical" evidence="10">
    <location>
        <begin position="249"/>
        <end position="277"/>
    </location>
</feature>
<dbReference type="GO" id="GO:0051453">
    <property type="term" value="P:regulation of intracellular pH"/>
    <property type="evidence" value="ECO:0007669"/>
    <property type="project" value="TreeGrafter"/>
</dbReference>
<keyword evidence="7 10" id="KW-0472">Membrane</keyword>
<feature type="domain" description="Cation/H+ exchanger transmembrane" evidence="12">
    <location>
        <begin position="65"/>
        <end position="271"/>
    </location>
</feature>
<evidence type="ECO:0000256" key="11">
    <source>
        <dbReference type="SAM" id="SignalP"/>
    </source>
</evidence>
<evidence type="ECO:0000256" key="1">
    <source>
        <dbReference type="ARBA" id="ARBA00004141"/>
    </source>
</evidence>
<comment type="subcellular location">
    <subcellularLocation>
        <location evidence="1">Membrane</location>
        <topology evidence="1">Multi-pass membrane protein</topology>
    </subcellularLocation>
</comment>
<keyword evidence="11" id="KW-0732">Signal</keyword>
<feature type="signal peptide" evidence="11">
    <location>
        <begin position="1"/>
        <end position="19"/>
    </location>
</feature>
<dbReference type="EMBL" id="CAJOBR010004492">
    <property type="protein sequence ID" value="CAF4783906.1"/>
    <property type="molecule type" value="Genomic_DNA"/>
</dbReference>
<feature type="transmembrane region" description="Helical" evidence="10">
    <location>
        <begin position="53"/>
        <end position="72"/>
    </location>
</feature>
<proteinExistence type="predicted"/>
<evidence type="ECO:0000256" key="3">
    <source>
        <dbReference type="ARBA" id="ARBA00022692"/>
    </source>
</evidence>
<feature type="transmembrane region" description="Helical" evidence="10">
    <location>
        <begin position="178"/>
        <end position="202"/>
    </location>
</feature>
<dbReference type="Proteomes" id="UP000663848">
    <property type="component" value="Unassembled WGS sequence"/>
</dbReference>
<keyword evidence="2" id="KW-0813">Transport</keyword>
<keyword evidence="8" id="KW-0739">Sodium transport</keyword>
<gene>
    <name evidence="13" type="ORF">QYT958_LOCUS22874</name>
</gene>
<feature type="region of interest" description="Disordered" evidence="9">
    <location>
        <begin position="538"/>
        <end position="581"/>
    </location>
</feature>
<evidence type="ECO:0000256" key="4">
    <source>
        <dbReference type="ARBA" id="ARBA00022989"/>
    </source>
</evidence>
<evidence type="ECO:0000256" key="8">
    <source>
        <dbReference type="ARBA" id="ARBA00023201"/>
    </source>
</evidence>
<dbReference type="GO" id="GO:0015385">
    <property type="term" value="F:sodium:proton antiporter activity"/>
    <property type="evidence" value="ECO:0007669"/>
    <property type="project" value="InterPro"/>
</dbReference>
<feature type="transmembrane region" description="Helical" evidence="10">
    <location>
        <begin position="84"/>
        <end position="102"/>
    </location>
</feature>
<evidence type="ECO:0000313" key="14">
    <source>
        <dbReference type="Proteomes" id="UP000663848"/>
    </source>
</evidence>
<evidence type="ECO:0000256" key="7">
    <source>
        <dbReference type="ARBA" id="ARBA00023136"/>
    </source>
</evidence>
<feature type="transmembrane region" description="Helical" evidence="10">
    <location>
        <begin position="108"/>
        <end position="132"/>
    </location>
</feature>
<evidence type="ECO:0000256" key="6">
    <source>
        <dbReference type="ARBA" id="ARBA00023065"/>
    </source>
</evidence>
<dbReference type="Pfam" id="PF00999">
    <property type="entry name" value="Na_H_Exchanger"/>
    <property type="match status" value="2"/>
</dbReference>
<comment type="caution">
    <text evidence="13">The sequence shown here is derived from an EMBL/GenBank/DDBJ whole genome shotgun (WGS) entry which is preliminary data.</text>
</comment>
<dbReference type="GO" id="GO:0015386">
    <property type="term" value="F:potassium:proton antiporter activity"/>
    <property type="evidence" value="ECO:0007669"/>
    <property type="project" value="TreeGrafter"/>
</dbReference>
<dbReference type="InterPro" id="IPR006153">
    <property type="entry name" value="Cation/H_exchanger_TM"/>
</dbReference>
<evidence type="ECO:0000259" key="12">
    <source>
        <dbReference type="Pfam" id="PF00999"/>
    </source>
</evidence>
<feature type="transmembrane region" description="Helical" evidence="10">
    <location>
        <begin position="289"/>
        <end position="310"/>
    </location>
</feature>
<dbReference type="GO" id="GO:0098719">
    <property type="term" value="P:sodium ion import across plasma membrane"/>
    <property type="evidence" value="ECO:0007669"/>
    <property type="project" value="TreeGrafter"/>
</dbReference>
<organism evidence="13 14">
    <name type="scientific">Rotaria socialis</name>
    <dbReference type="NCBI Taxonomy" id="392032"/>
    <lineage>
        <taxon>Eukaryota</taxon>
        <taxon>Metazoa</taxon>
        <taxon>Spiralia</taxon>
        <taxon>Gnathifera</taxon>
        <taxon>Rotifera</taxon>
        <taxon>Eurotatoria</taxon>
        <taxon>Bdelloidea</taxon>
        <taxon>Philodinida</taxon>
        <taxon>Philodinidae</taxon>
        <taxon>Rotaria</taxon>
    </lineage>
</organism>
<evidence type="ECO:0000256" key="10">
    <source>
        <dbReference type="SAM" id="Phobius"/>
    </source>
</evidence>
<protein>
    <recommendedName>
        <fullName evidence="12">Cation/H+ exchanger transmembrane domain-containing protein</fullName>
    </recommendedName>
</protein>
<keyword evidence="5" id="KW-0915">Sodium</keyword>
<dbReference type="InterPro" id="IPR004709">
    <property type="entry name" value="NaH_exchanger"/>
</dbReference>
<feature type="domain" description="Cation/H+ exchanger transmembrane" evidence="12">
    <location>
        <begin position="280"/>
        <end position="346"/>
    </location>
</feature>